<accession>A0ABR5CJK4</accession>
<comment type="similarity">
    <text evidence="1 3">Belongs to the thiolase-like superfamily. Beta-ketoacyl-ACP synthases family.</text>
</comment>
<keyword evidence="6" id="KW-1185">Reference proteome</keyword>
<keyword evidence="2 3" id="KW-0808">Transferase</keyword>
<feature type="domain" description="Ketosynthase family 3 (KS3)" evidence="4">
    <location>
        <begin position="1"/>
        <end position="391"/>
    </location>
</feature>
<evidence type="ECO:0000256" key="3">
    <source>
        <dbReference type="RuleBase" id="RU003694"/>
    </source>
</evidence>
<dbReference type="PANTHER" id="PTHR11712">
    <property type="entry name" value="POLYKETIDE SYNTHASE-RELATED"/>
    <property type="match status" value="1"/>
</dbReference>
<dbReference type="SUPFAM" id="SSF53901">
    <property type="entry name" value="Thiolase-like"/>
    <property type="match status" value="3"/>
</dbReference>
<evidence type="ECO:0000256" key="2">
    <source>
        <dbReference type="ARBA" id="ARBA00022679"/>
    </source>
</evidence>
<evidence type="ECO:0000313" key="6">
    <source>
        <dbReference type="Proteomes" id="UP000032503"/>
    </source>
</evidence>
<sequence>MTRIVVTGIGLQAASGRTAAESWRSIMDGRSGIAPTTVVPTDGLISSMGGQVWGLPASPSKYVDRCHQLAMDAAREALEDSGVPADRGIRFAISLGTSLGGARSGQDFHDQWIRSGLRSANTGLLRHYPLHSVADQLASTFGLFGPRSVQSNACAAGAVAIAYAVELIELGTSDFVLAGGVDPLALLSFGGFSCLGALDHLSCAPYTRSSGLNLGEGAGFLVLETEQSALARGAVIHAEIAGYGLSADAHHATAPDPNGRGAVRAMESALEMAGLSASDIDYVNGHGTGTPANDSVERKVITHLRPGPPPPISSTKSMIGHTLGAAGAVEAVVSVLALMNQQIPPTHVPDGVEVPEGIDIVAGAGRDEELSTVVSNSFAFGGNNASLVIRARPTEPVAASSPRRGVVITGIGAIAGSAAKTADVRRHFQDSVPVFGSETVELEHFGTFVTAEIPSAALTAGINPQHLRRMDTLGRRAAIAAAQLLTRRKLTRDEATATGLFSATGTGPISTIEAFERELLETGTGNTRLFPNTVMNAAAGHVALLNKLQGPTATISAGGTSGISALHFASALIARGAADRIIVVAADESPAAMLAGYARIPGYLARTDSVPFGHSGRLLGGAGVAILLEGEGLAPTESVLGRLAGFGLTGDGSGAARLSEGSGAWARSFSLALADAGIGENDVDAIISAACGRDQIDQVEREALNLAGLATVPLTAPKSVFGDAGAASALLGVLQALWMGEDGRVPGSRVNPINAPSSLVSADGLDGDVSRTLVSSYEVGGSYQSVLVERTAQ</sequence>
<dbReference type="PANTHER" id="PTHR11712:SF336">
    <property type="entry name" value="3-OXOACYL-[ACYL-CARRIER-PROTEIN] SYNTHASE, MITOCHONDRIAL"/>
    <property type="match status" value="1"/>
</dbReference>
<reference evidence="5 6" key="1">
    <citation type="journal article" date="2001" name="Int. J. Syst. Evol. Microbiol.">
        <title>Agreia bicolorata gen. nov., sp. nov., to accommodate actinobacteria isolated from narrow reed grass infected by the nematode Heteroanguina graminophila.</title>
        <authorList>
            <person name="Evtushenko L.I."/>
            <person name="Dorofeeva L.V."/>
            <person name="Dobrovolskaya T.G."/>
            <person name="Streshinskaya G.M."/>
            <person name="Subbotin S.A."/>
            <person name="Tiedje J.M."/>
        </authorList>
    </citation>
    <scope>NUCLEOTIDE SEQUENCE [LARGE SCALE GENOMIC DNA]</scope>
    <source>
        <strain evidence="5 6">VKM Ac-1804</strain>
    </source>
</reference>
<dbReference type="InterPro" id="IPR020841">
    <property type="entry name" value="PKS_Beta-ketoAc_synthase_dom"/>
</dbReference>
<evidence type="ECO:0000313" key="5">
    <source>
        <dbReference type="EMBL" id="KJC65855.1"/>
    </source>
</evidence>
<dbReference type="CDD" id="cd00834">
    <property type="entry name" value="KAS_I_II"/>
    <property type="match status" value="1"/>
</dbReference>
<gene>
    <name evidence="5" type="ORF">TZ00_00680</name>
</gene>
<dbReference type="RefSeq" id="WP_044439223.1">
    <property type="nucleotide sequence ID" value="NZ_JYFC01000001.1"/>
</dbReference>
<organism evidence="5 6">
    <name type="scientific">Agreia bicolorata</name>
    <dbReference type="NCBI Taxonomy" id="110935"/>
    <lineage>
        <taxon>Bacteria</taxon>
        <taxon>Bacillati</taxon>
        <taxon>Actinomycetota</taxon>
        <taxon>Actinomycetes</taxon>
        <taxon>Micrococcales</taxon>
        <taxon>Microbacteriaceae</taxon>
        <taxon>Agreia</taxon>
    </lineage>
</organism>
<feature type="domain" description="Ketosynthase family 3 (KS3)" evidence="4">
    <location>
        <begin position="403"/>
        <end position="790"/>
    </location>
</feature>
<protein>
    <submittedName>
        <fullName evidence="5">3-oxoacyl-ACP synthase</fullName>
    </submittedName>
</protein>
<comment type="caution">
    <text evidence="5">The sequence shown here is derived from an EMBL/GenBank/DDBJ whole genome shotgun (WGS) entry which is preliminary data.</text>
</comment>
<dbReference type="InterPro" id="IPR014030">
    <property type="entry name" value="Ketoacyl_synth_N"/>
</dbReference>
<dbReference type="InterPro" id="IPR016039">
    <property type="entry name" value="Thiolase-like"/>
</dbReference>
<evidence type="ECO:0000256" key="1">
    <source>
        <dbReference type="ARBA" id="ARBA00008467"/>
    </source>
</evidence>
<dbReference type="PROSITE" id="PS52004">
    <property type="entry name" value="KS3_2"/>
    <property type="match status" value="2"/>
</dbReference>
<dbReference type="Pfam" id="PF00109">
    <property type="entry name" value="ketoacyl-synt"/>
    <property type="match status" value="2"/>
</dbReference>
<dbReference type="InterPro" id="IPR014031">
    <property type="entry name" value="Ketoacyl_synth_C"/>
</dbReference>
<dbReference type="InterPro" id="IPR000794">
    <property type="entry name" value="Beta-ketoacyl_synthase"/>
</dbReference>
<evidence type="ECO:0000259" key="4">
    <source>
        <dbReference type="PROSITE" id="PS52004"/>
    </source>
</evidence>
<dbReference type="Gene3D" id="3.40.47.10">
    <property type="match status" value="3"/>
</dbReference>
<proteinExistence type="inferred from homology"/>
<dbReference type="SMART" id="SM00825">
    <property type="entry name" value="PKS_KS"/>
    <property type="match status" value="1"/>
</dbReference>
<dbReference type="EMBL" id="JYFC01000001">
    <property type="protein sequence ID" value="KJC65855.1"/>
    <property type="molecule type" value="Genomic_DNA"/>
</dbReference>
<dbReference type="Proteomes" id="UP000032503">
    <property type="component" value="Unassembled WGS sequence"/>
</dbReference>
<dbReference type="Pfam" id="PF02801">
    <property type="entry name" value="Ketoacyl-synt_C"/>
    <property type="match status" value="2"/>
</dbReference>
<name>A0ABR5CJK4_9MICO</name>